<dbReference type="GO" id="GO:0008932">
    <property type="term" value="F:lytic endotransglycosylase activity"/>
    <property type="evidence" value="ECO:0007669"/>
    <property type="project" value="TreeGrafter"/>
</dbReference>
<dbReference type="PANTHER" id="PTHR33734:SF22">
    <property type="entry name" value="MEMBRANE-BOUND LYTIC MUREIN TRANSGLYCOSYLASE D"/>
    <property type="match status" value="1"/>
</dbReference>
<reference evidence="2 3" key="1">
    <citation type="journal article" date="2016" name="Int. J. Syst. Evol. Microbiol.">
        <title>Oceanobacillus halophilus sp. nov., a novel moderately halophilic bacterium from a hypersaline lake.</title>
        <authorList>
            <person name="Amoozegar M.A."/>
            <person name="Bagheri M."/>
            <person name="Makhdoumi A."/>
            <person name="Nikou M.M."/>
            <person name="Fazeli S.A.S."/>
            <person name="Schumann P."/>
            <person name="Sproer C."/>
            <person name="Sanchez-Porro C."/>
            <person name="Ventosa A."/>
        </authorList>
    </citation>
    <scope>NUCLEOTIDE SEQUENCE [LARGE SCALE GENOMIC DNA]</scope>
    <source>
        <strain evidence="2 3">DSM 23996</strain>
    </source>
</reference>
<dbReference type="InterPro" id="IPR018392">
    <property type="entry name" value="LysM"/>
</dbReference>
<evidence type="ECO:0000313" key="3">
    <source>
        <dbReference type="Proteomes" id="UP000269301"/>
    </source>
</evidence>
<keyword evidence="3" id="KW-1185">Reference proteome</keyword>
<evidence type="ECO:0000313" key="2">
    <source>
        <dbReference type="EMBL" id="RKQ33992.1"/>
    </source>
</evidence>
<feature type="domain" description="LysM" evidence="1">
    <location>
        <begin position="20"/>
        <end position="68"/>
    </location>
</feature>
<dbReference type="PANTHER" id="PTHR33734">
    <property type="entry name" value="LYSM DOMAIN-CONTAINING GPI-ANCHORED PROTEIN 2"/>
    <property type="match status" value="1"/>
</dbReference>
<feature type="domain" description="LysM" evidence="1">
    <location>
        <begin position="78"/>
        <end position="122"/>
    </location>
</feature>
<feature type="domain" description="LysM" evidence="1">
    <location>
        <begin position="125"/>
        <end position="172"/>
    </location>
</feature>
<dbReference type="PROSITE" id="PS51782">
    <property type="entry name" value="LYSM"/>
    <property type="match status" value="3"/>
</dbReference>
<dbReference type="Gene3D" id="3.10.350.10">
    <property type="entry name" value="LysM domain"/>
    <property type="match status" value="3"/>
</dbReference>
<proteinExistence type="predicted"/>
<dbReference type="Pfam" id="PF01476">
    <property type="entry name" value="LysM"/>
    <property type="match status" value="3"/>
</dbReference>
<dbReference type="EMBL" id="RBZP01000005">
    <property type="protein sequence ID" value="RKQ33992.1"/>
    <property type="molecule type" value="Genomic_DNA"/>
</dbReference>
<protein>
    <submittedName>
        <fullName evidence="2">LysM peptidoglycan-binding domain-containing protein</fullName>
    </submittedName>
</protein>
<organism evidence="2 3">
    <name type="scientific">Oceanobacillus halophilus</name>
    <dbReference type="NCBI Taxonomy" id="930130"/>
    <lineage>
        <taxon>Bacteria</taxon>
        <taxon>Bacillati</taxon>
        <taxon>Bacillota</taxon>
        <taxon>Bacilli</taxon>
        <taxon>Bacillales</taxon>
        <taxon>Bacillaceae</taxon>
        <taxon>Oceanobacillus</taxon>
    </lineage>
</organism>
<gene>
    <name evidence="2" type="ORF">D8M06_09235</name>
</gene>
<dbReference type="AlphaFoldDB" id="A0A495A347"/>
<dbReference type="SUPFAM" id="SSF54106">
    <property type="entry name" value="LysM domain"/>
    <property type="match status" value="3"/>
</dbReference>
<accession>A0A495A347</accession>
<name>A0A495A347_9BACI</name>
<dbReference type="InterPro" id="IPR036779">
    <property type="entry name" value="LysM_dom_sf"/>
</dbReference>
<dbReference type="Proteomes" id="UP000269301">
    <property type="component" value="Unassembled WGS sequence"/>
</dbReference>
<evidence type="ECO:0000259" key="1">
    <source>
        <dbReference type="PROSITE" id="PS51782"/>
    </source>
</evidence>
<comment type="caution">
    <text evidence="2">The sequence shown here is derived from an EMBL/GenBank/DDBJ whole genome shotgun (WGS) entry which is preliminary data.</text>
</comment>
<sequence length="175" mass="19381">MENFLTFGDDSLSIATSPQIIYTVQPGDTLYSIASRFASNIQEIARSNYLFPPITDSYLIFPGQTLVVPTAAMSELSTFYFTAPGDTLFNIAQRFSTSIDLVAEVNHINNPNQILSEQLLQVPAFIYDIEVTDTLQDIASRFEISLDVLIAANMGRPGFSPDTMWPSYSLIIPLP</sequence>
<dbReference type="SMART" id="SM00257">
    <property type="entry name" value="LysM"/>
    <property type="match status" value="3"/>
</dbReference>
<dbReference type="CDD" id="cd00118">
    <property type="entry name" value="LysM"/>
    <property type="match status" value="3"/>
</dbReference>